<evidence type="ECO:0000313" key="3">
    <source>
        <dbReference type="Proteomes" id="UP000502508"/>
    </source>
</evidence>
<dbReference type="KEGG" id="pfla:Pflav_064000"/>
<organism evidence="2 3">
    <name type="scientific">Phytohabitans flavus</name>
    <dbReference type="NCBI Taxonomy" id="1076124"/>
    <lineage>
        <taxon>Bacteria</taxon>
        <taxon>Bacillati</taxon>
        <taxon>Actinomycetota</taxon>
        <taxon>Actinomycetes</taxon>
        <taxon>Micromonosporales</taxon>
        <taxon>Micromonosporaceae</taxon>
    </lineage>
</organism>
<evidence type="ECO:0000259" key="1">
    <source>
        <dbReference type="Pfam" id="PF05685"/>
    </source>
</evidence>
<dbReference type="PANTHER" id="PTHR35400:SF3">
    <property type="entry name" value="SLL1072 PROTEIN"/>
    <property type="match status" value="1"/>
</dbReference>
<dbReference type="Proteomes" id="UP000502508">
    <property type="component" value="Chromosome"/>
</dbReference>
<feature type="domain" description="Putative restriction endonuclease" evidence="1">
    <location>
        <begin position="20"/>
        <end position="156"/>
    </location>
</feature>
<dbReference type="EMBL" id="AP022870">
    <property type="protein sequence ID" value="BCB79990.1"/>
    <property type="molecule type" value="Genomic_DNA"/>
</dbReference>
<sequence length="176" mass="19328">MLILPVDLRDPLTEDDVEALSSLERDGLRFEIDNGRLILTAPRSLWHSNICVRIANLRPHAYGRQGLRITRTTVRCPDVLAFYSRPNPDASCHDPADVALVAEVVSPDTAVEDRLVKARLYAGAGIPEYWIVDRHPADPRDAVVECFKIGAAGVYEGAGQAVLSELEAKGYRPVGL</sequence>
<dbReference type="RefSeq" id="WP_173040088.1">
    <property type="nucleotide sequence ID" value="NZ_AP022870.1"/>
</dbReference>
<protein>
    <recommendedName>
        <fullName evidence="1">Putative restriction endonuclease domain-containing protein</fullName>
    </recommendedName>
</protein>
<accession>A0A6F8Y1P9</accession>
<reference evidence="2 3" key="1">
    <citation type="submission" date="2020-03" db="EMBL/GenBank/DDBJ databases">
        <title>Whole genome shotgun sequence of Phytohabitans flavus NBRC 107702.</title>
        <authorList>
            <person name="Komaki H."/>
            <person name="Tamura T."/>
        </authorList>
    </citation>
    <scope>NUCLEOTIDE SEQUENCE [LARGE SCALE GENOMIC DNA]</scope>
    <source>
        <strain evidence="2 3">NBRC 107702</strain>
    </source>
</reference>
<dbReference type="AlphaFoldDB" id="A0A6F8Y1P9"/>
<keyword evidence="3" id="KW-1185">Reference proteome</keyword>
<proteinExistence type="predicted"/>
<dbReference type="InterPro" id="IPR012296">
    <property type="entry name" value="Nuclease_put_TT1808"/>
</dbReference>
<evidence type="ECO:0000313" key="2">
    <source>
        <dbReference type="EMBL" id="BCB79990.1"/>
    </source>
</evidence>
<dbReference type="Pfam" id="PF05685">
    <property type="entry name" value="Uma2"/>
    <property type="match status" value="1"/>
</dbReference>
<dbReference type="CDD" id="cd06260">
    <property type="entry name" value="DUF820-like"/>
    <property type="match status" value="1"/>
</dbReference>
<dbReference type="InterPro" id="IPR011335">
    <property type="entry name" value="Restrct_endonuc-II-like"/>
</dbReference>
<dbReference type="SUPFAM" id="SSF52980">
    <property type="entry name" value="Restriction endonuclease-like"/>
    <property type="match status" value="1"/>
</dbReference>
<dbReference type="PANTHER" id="PTHR35400">
    <property type="entry name" value="SLR1083 PROTEIN"/>
    <property type="match status" value="1"/>
</dbReference>
<dbReference type="Gene3D" id="3.90.1570.10">
    <property type="entry name" value="tt1808, chain A"/>
    <property type="match status" value="1"/>
</dbReference>
<reference evidence="2 3" key="2">
    <citation type="submission" date="2020-03" db="EMBL/GenBank/DDBJ databases">
        <authorList>
            <person name="Ichikawa N."/>
            <person name="Kimura A."/>
            <person name="Kitahashi Y."/>
            <person name="Uohara A."/>
        </authorList>
    </citation>
    <scope>NUCLEOTIDE SEQUENCE [LARGE SCALE GENOMIC DNA]</scope>
    <source>
        <strain evidence="2 3">NBRC 107702</strain>
    </source>
</reference>
<name>A0A6F8Y1P9_9ACTN</name>
<dbReference type="InterPro" id="IPR008538">
    <property type="entry name" value="Uma2"/>
</dbReference>
<gene>
    <name evidence="2" type="ORF">Pflav_064000</name>
</gene>